<gene>
    <name evidence="3" type="ORF">F8O04_13815</name>
</gene>
<dbReference type="InterPro" id="IPR025948">
    <property type="entry name" value="HTH-like_dom"/>
</dbReference>
<sequence length="73" mass="7906">MSGAVVIDAMLATRGTPEGLDGLRKMTAHLRRQGPVVAHCTVDRLMRDVGMNGVRRGKEAARHHPRPGRAPGR</sequence>
<feature type="domain" description="HTH-like" evidence="2">
    <location>
        <begin position="22"/>
        <end position="58"/>
    </location>
</feature>
<evidence type="ECO:0000313" key="4">
    <source>
        <dbReference type="Proteomes" id="UP000431744"/>
    </source>
</evidence>
<dbReference type="OrthoDB" id="4281720at2"/>
<feature type="compositionally biased region" description="Basic residues" evidence="1">
    <location>
        <begin position="63"/>
        <end position="73"/>
    </location>
</feature>
<accession>A0A6H9WAF9</accession>
<proteinExistence type="predicted"/>
<dbReference type="Proteomes" id="UP000431744">
    <property type="component" value="Unassembled WGS sequence"/>
</dbReference>
<evidence type="ECO:0000259" key="2">
    <source>
        <dbReference type="Pfam" id="PF13276"/>
    </source>
</evidence>
<evidence type="ECO:0000313" key="3">
    <source>
        <dbReference type="EMBL" id="KAB1646807.1"/>
    </source>
</evidence>
<dbReference type="Pfam" id="PF13276">
    <property type="entry name" value="HTH_21"/>
    <property type="match status" value="1"/>
</dbReference>
<comment type="caution">
    <text evidence="3">The sequence shown here is derived from an EMBL/GenBank/DDBJ whole genome shotgun (WGS) entry which is preliminary data.</text>
</comment>
<dbReference type="EMBL" id="WBJY01000004">
    <property type="protein sequence ID" value="KAB1646807.1"/>
    <property type="molecule type" value="Genomic_DNA"/>
</dbReference>
<keyword evidence="4" id="KW-1185">Reference proteome</keyword>
<organism evidence="3 4">
    <name type="scientific">Pseudoclavibacter endophyticus</name>
    <dbReference type="NCBI Taxonomy" id="1778590"/>
    <lineage>
        <taxon>Bacteria</taxon>
        <taxon>Bacillati</taxon>
        <taxon>Actinomycetota</taxon>
        <taxon>Actinomycetes</taxon>
        <taxon>Micrococcales</taxon>
        <taxon>Microbacteriaceae</taxon>
        <taxon>Pseudoclavibacter</taxon>
    </lineage>
</organism>
<feature type="region of interest" description="Disordered" evidence="1">
    <location>
        <begin position="53"/>
        <end position="73"/>
    </location>
</feature>
<reference evidence="3 4" key="1">
    <citation type="submission" date="2019-09" db="EMBL/GenBank/DDBJ databases">
        <title>Phylogeny of genus Pseudoclavibacter and closely related genus.</title>
        <authorList>
            <person name="Li Y."/>
        </authorList>
    </citation>
    <scope>NUCLEOTIDE SEQUENCE [LARGE SCALE GENOMIC DNA]</scope>
    <source>
        <strain evidence="3 4">EGI 60007</strain>
    </source>
</reference>
<evidence type="ECO:0000256" key="1">
    <source>
        <dbReference type="SAM" id="MobiDB-lite"/>
    </source>
</evidence>
<dbReference type="AlphaFoldDB" id="A0A6H9WAF9"/>
<name>A0A6H9WAF9_9MICO</name>
<protein>
    <submittedName>
        <fullName evidence="3">Transposase</fullName>
    </submittedName>
</protein>